<evidence type="ECO:0000313" key="2">
    <source>
        <dbReference type="EMBL" id="PEN97842.1"/>
    </source>
</evidence>
<evidence type="ECO:0000313" key="3">
    <source>
        <dbReference type="Proteomes" id="UP000220691"/>
    </source>
</evidence>
<sequence>MPRYIRYKENDEWKYASVKDVGDLSKLKTLAKTDVVTAINSLIDGGMADVVNEQIKQAELIKTAQDLINTLNSEVEAISTVGNELKGKVADMESEINSKVNVEDYEKEYKDVTSKLRDKADLTEFQKVGKDVDTLTVSVENINGALEQKVNRTTYEHDLGLNKWVASKYEVTGTDFDNTAPSFALIKGLSAKEVNEFPDASSMVAFTGDNIITHYFTNVNLKDRKTVYFNVTHEDSLTIYMNGAKIYENGHMSTVGTKVALGFNAGWNTVDILHGNRTGAPVMNLGVKLSTQVDKLTAVIGVGDKNDARLREAETSLKQTEESIKIMATKNEVTELGNKVESQSASMEVLSNAIKSKVETERFNEYSDRLETTESSVEIIEGKIVNLVEKKDFDELNGKYSTQQTKIEQMNKSIGLKASNEKVDKLSGRVEVAEGAIEVANDKISLTVTGLDNLGKKTTAIEQDTGKIKQSVTDLSKSVTAQGTAIEEHSTSITSLNKSIALKAEADKVYTIEQANGKIAESTTKLKSEIEVTTKGISQTVTDVKKDVDGMKTTVESQGTQIKQTAEEVAVNVVKKGNVKTSINASEEGVKILGKHIDITGAVTFQSLDPSMQSKVNAGADAKNQIDGMQFGAKNIIRKKQITPINVASSSYDEATNTWTLTANSGAGGSWGAGVRITDKTSVVPIGSWFTISFEIYSPIDANWNADVNNFPVTGTSTTNDNDDIAMRRTSNKSLKANTWTKCWFSWKNKDNSTTDLYDQSNIGLVNNSGAPVTFKIRNVKGELGNVVTDFTLAQEDIDEMINNISFGGRNIFLNAGLLQGATNWYSNVAQTAVVDDGEDKAFKFTPNSGAGRAGIYQRLGGGVSATRVFEKDQEYTVSVMMKASTGSHKLHIGAESIDVKTVDVDTTWREYSHTFKGTGAGNGTVIFYTTAVVSGVDFFIKRMQLEKGNRKTDFTLAPEDYDKLLSEVNKKAQDSQNAIDNMSIGGNNLLLNSHADYSTTEYQIATYTLTENWVAGQEYTFVIKGTVPAGQKFGIWMNGGSSNVGYATTKYSEGVTYVTFKAVTPAGGHTKSLGLYNYPSNTTTSTVDWVALYKGNKPMDWTISSGDIQNLFTGVDEKATASKNAIADMSNDNKATPIEKQQLKKEWATITAEKPNYEALANTYGVTTEKTNYINAYNALNTAISPIISNASITSDINGATFRNTFDDYYDKQSQLVKKINELARSIGTSAESKAQSAQNSIADMSSDSKITPVEKVQLKKEWAVMVAEKPQFEALANGFGVTGEKNNYVNAYNTLNTVLNGSGGILTNMTTTSSVTGATFRAQFDDYYDRKSQLVRKINELSRILTQGLNGKVLYSDPMFRNGLNDVKVYNNSANSNVTINRVAKPSDAPTNSTHVLEVKSLALPISPSYGGFSFQTMSRANAIFVTRIVAKIPVGSKLVFASNSTGTGGKSEWLTPVAGTGKWEEYLFRLECGSTGTFSSTNFFNIEGGTLPLTWHIAYATVIDATDYDYSITDMSNDNKLTPLEKQQLKKEWATISAEKPQYEALSNTFGITTEKTNYVNSYNALNTFLSPLISNITTTSDVNGQTFRNTFDDYYDKKAQLVRKINELSRSIGTGADAKAQEVKNSIADMSSDSKITPVEKVQLKKEWAVMASEKPQYEVLATTYGIGAEKTNFVNAYNTLNTVLNGTGGILTNMTTTSAVTGATFRGQFDDYYDKKSQLVKVINEKAKSLADSAQGTANGVNNTIKPWIFPNKTTINGAQIETGSVKAVQIDVANLFANTAFINNLKSQNISADKIVGGTIKGVRYESINASNSSIKLVLEGNSLKSYGAMDTTAKKQNYAEMKDGGISVFEMAESGSPFGDRKAYVEPARFNAQQGSSYSVALEPTELRFWVPNMTGTISYDVTGNGASGYGLRLEANGGILVKNKSNINQPAIQFEAGESIFIDGWGNFQGGKYSTQYATWSMKDADGRIRMLIPMGKGTQAGNEYHSHAGGHKFFYNGSLGLSTYVQGGDSPIIQFNGRSILKYWGGGNYFEFKNQWDSGFVPVYASAFNTASSLIWKTDIESYEKSALDVVMGTNIVTYKYKSDVEESDNPQTHVGVIAEYAPKEIQSKDGRGVDNYAMSSLAWKAIQELSEQVRYLKEKLNNR</sequence>
<dbReference type="EMBL" id="NUAN01000071">
    <property type="protein sequence ID" value="PEN97842.1"/>
    <property type="molecule type" value="Genomic_DNA"/>
</dbReference>
<reference evidence="2 3" key="1">
    <citation type="submission" date="2017-09" db="EMBL/GenBank/DDBJ databases">
        <title>Large-scale bioinformatics analysis of Bacillus genomes uncovers conserved roles of natural products in bacterial physiology.</title>
        <authorList>
            <consortium name="Agbiome Team Llc"/>
            <person name="Bleich R.M."/>
            <person name="Kirk G.J."/>
            <person name="Santa Maria K.C."/>
            <person name="Allen S.E."/>
            <person name="Farag S."/>
            <person name="Shank E.A."/>
            <person name="Bowers A."/>
        </authorList>
    </citation>
    <scope>NUCLEOTIDE SEQUENCE [LARGE SCALE GENOMIC DNA]</scope>
    <source>
        <strain evidence="2 3">AFS027647</strain>
    </source>
</reference>
<gene>
    <name evidence="2" type="ORF">CN553_12460</name>
</gene>
<comment type="caution">
    <text evidence="2">The sequence shown here is derived from an EMBL/GenBank/DDBJ whole genome shotgun (WGS) entry which is preliminary data.</text>
</comment>
<dbReference type="InterPro" id="IPR030392">
    <property type="entry name" value="S74_ICA"/>
</dbReference>
<name>A0A9X6YMA2_BACCE</name>
<protein>
    <recommendedName>
        <fullName evidence="1">Peptidase S74 domain-containing protein</fullName>
    </recommendedName>
</protein>
<proteinExistence type="predicted"/>
<dbReference type="Pfam" id="PF13884">
    <property type="entry name" value="Peptidase_S74"/>
    <property type="match status" value="1"/>
</dbReference>
<dbReference type="Proteomes" id="UP000220691">
    <property type="component" value="Unassembled WGS sequence"/>
</dbReference>
<organism evidence="2 3">
    <name type="scientific">Bacillus cereus</name>
    <dbReference type="NCBI Taxonomy" id="1396"/>
    <lineage>
        <taxon>Bacteria</taxon>
        <taxon>Bacillati</taxon>
        <taxon>Bacillota</taxon>
        <taxon>Bacilli</taxon>
        <taxon>Bacillales</taxon>
        <taxon>Bacillaceae</taxon>
        <taxon>Bacillus</taxon>
        <taxon>Bacillus cereus group</taxon>
    </lineage>
</organism>
<evidence type="ECO:0000259" key="1">
    <source>
        <dbReference type="PROSITE" id="PS51688"/>
    </source>
</evidence>
<accession>A0A9X6YMA2</accession>
<feature type="domain" description="Peptidase S74" evidence="1">
    <location>
        <begin position="2061"/>
        <end position="2150"/>
    </location>
</feature>
<dbReference type="RefSeq" id="WP_098126425.1">
    <property type="nucleotide sequence ID" value="NZ_NUAN01000071.1"/>
</dbReference>
<dbReference type="PROSITE" id="PS51688">
    <property type="entry name" value="ICA"/>
    <property type="match status" value="1"/>
</dbReference>